<evidence type="ECO:0008006" key="2">
    <source>
        <dbReference type="Google" id="ProtNLM"/>
    </source>
</evidence>
<organism evidence="1">
    <name type="scientific">marine sediment metagenome</name>
    <dbReference type="NCBI Taxonomy" id="412755"/>
    <lineage>
        <taxon>unclassified sequences</taxon>
        <taxon>metagenomes</taxon>
        <taxon>ecological metagenomes</taxon>
    </lineage>
</organism>
<accession>A0A0F9IKH7</accession>
<gene>
    <name evidence="1" type="ORF">LCGC14_1646840</name>
</gene>
<evidence type="ECO:0000313" key="1">
    <source>
        <dbReference type="EMBL" id="KKM20304.1"/>
    </source>
</evidence>
<protein>
    <recommendedName>
        <fullName evidence="2">PARP-type domain-containing protein</fullName>
    </recommendedName>
</protein>
<name>A0A0F9IKH7_9ZZZZ</name>
<sequence>MMECEWCEKDIPEGVAYINAPIYYLKSGWVDVFYHLSCLPAIRASISSPISHTKT</sequence>
<proteinExistence type="predicted"/>
<dbReference type="EMBL" id="LAZR01013795">
    <property type="protein sequence ID" value="KKM20304.1"/>
    <property type="molecule type" value="Genomic_DNA"/>
</dbReference>
<dbReference type="AlphaFoldDB" id="A0A0F9IKH7"/>
<comment type="caution">
    <text evidence="1">The sequence shown here is derived from an EMBL/GenBank/DDBJ whole genome shotgun (WGS) entry which is preliminary data.</text>
</comment>
<reference evidence="1" key="1">
    <citation type="journal article" date="2015" name="Nature">
        <title>Complex archaea that bridge the gap between prokaryotes and eukaryotes.</title>
        <authorList>
            <person name="Spang A."/>
            <person name="Saw J.H."/>
            <person name="Jorgensen S.L."/>
            <person name="Zaremba-Niedzwiedzka K."/>
            <person name="Martijn J."/>
            <person name="Lind A.E."/>
            <person name="van Eijk R."/>
            <person name="Schleper C."/>
            <person name="Guy L."/>
            <person name="Ettema T.J."/>
        </authorList>
    </citation>
    <scope>NUCLEOTIDE SEQUENCE</scope>
</reference>
<feature type="non-terminal residue" evidence="1">
    <location>
        <position position="55"/>
    </location>
</feature>